<evidence type="ECO:0000256" key="1">
    <source>
        <dbReference type="SAM" id="MobiDB-lite"/>
    </source>
</evidence>
<dbReference type="EMBL" id="CCKQ01019130">
    <property type="protein sequence ID" value="CDW91138.1"/>
    <property type="molecule type" value="Genomic_DNA"/>
</dbReference>
<sequence>MRNQENSLERAFTKTVTFNDQITEHLIEVYHQDYTAFQTFEDFLCDEMSLVLGRKSNFISFQKRRPMTQQALFASNKICHSQRGNERVSSSFKAPSNLSLGSIVNQNHKPQLTLSRQLTSTSTATWDKKQQLNSSQMNAGLMNRQNCVKVEQKTINTEREQLPSQKILTKSSYLTGNLKKPANNTNRYQIGSNYENLLPVRKHIQVAKQKQPIRTSFIETQQTGQMAYPQINSKQQSAFIKVQQNIQNYPKSQSFLKTSFLNTDLLELNKTKPQSRNTNLNNLRSQQSPIRKQTSVSSRVIGDIRQKYQTSPAKSMLKDTLESIQSPESPVLLEKAYSTVEKTSIIQQSRLLKRLQERKSSLQSIRTKSSMNLSSRNTTATYNLEQGLREVNMSRNTRIQIVKTVSDSQEQSVYVDTNMEMFETI</sequence>
<feature type="region of interest" description="Disordered" evidence="1">
    <location>
        <begin position="273"/>
        <end position="298"/>
    </location>
</feature>
<reference evidence="2 3" key="1">
    <citation type="submission" date="2014-06" db="EMBL/GenBank/DDBJ databases">
        <authorList>
            <person name="Swart Estienne"/>
        </authorList>
    </citation>
    <scope>NUCLEOTIDE SEQUENCE [LARGE SCALE GENOMIC DNA]</scope>
    <source>
        <strain evidence="2 3">130c</strain>
    </source>
</reference>
<dbReference type="AlphaFoldDB" id="A0A078BC10"/>
<gene>
    <name evidence="2" type="primary">Contig16499.g17562</name>
    <name evidence="2" type="ORF">STYLEM_20289</name>
</gene>
<evidence type="ECO:0000313" key="2">
    <source>
        <dbReference type="EMBL" id="CDW91138.1"/>
    </source>
</evidence>
<keyword evidence="3" id="KW-1185">Reference proteome</keyword>
<evidence type="ECO:0000313" key="3">
    <source>
        <dbReference type="Proteomes" id="UP000039865"/>
    </source>
</evidence>
<organism evidence="2 3">
    <name type="scientific">Stylonychia lemnae</name>
    <name type="common">Ciliate</name>
    <dbReference type="NCBI Taxonomy" id="5949"/>
    <lineage>
        <taxon>Eukaryota</taxon>
        <taxon>Sar</taxon>
        <taxon>Alveolata</taxon>
        <taxon>Ciliophora</taxon>
        <taxon>Intramacronucleata</taxon>
        <taxon>Spirotrichea</taxon>
        <taxon>Stichotrichia</taxon>
        <taxon>Sporadotrichida</taxon>
        <taxon>Oxytrichidae</taxon>
        <taxon>Stylonychinae</taxon>
        <taxon>Stylonychia</taxon>
    </lineage>
</organism>
<dbReference type="InParanoid" id="A0A078BC10"/>
<name>A0A078BC10_STYLE</name>
<protein>
    <submittedName>
        <fullName evidence="2">Uncharacterized protein</fullName>
    </submittedName>
</protein>
<dbReference type="Proteomes" id="UP000039865">
    <property type="component" value="Unassembled WGS sequence"/>
</dbReference>
<proteinExistence type="predicted"/>
<accession>A0A078BC10</accession>